<gene>
    <name evidence="1" type="ORF">GCM10010094_90720</name>
</gene>
<dbReference type="AlphaFoldDB" id="A0A917VT13"/>
<sequence length="55" mass="5737">MVHPQGHRFGSDVSAGPDGAVIRAGMPAAKIAEVSLTSADWVRDVIHDFSADGFS</sequence>
<evidence type="ECO:0000313" key="1">
    <source>
        <dbReference type="EMBL" id="GGL15666.1"/>
    </source>
</evidence>
<proteinExistence type="predicted"/>
<protein>
    <submittedName>
        <fullName evidence="1">Uncharacterized protein</fullName>
    </submittedName>
</protein>
<dbReference type="EMBL" id="BMPQ01000053">
    <property type="protein sequence ID" value="GGL15666.1"/>
    <property type="molecule type" value="Genomic_DNA"/>
</dbReference>
<name>A0A917VT13_9ACTN</name>
<evidence type="ECO:0000313" key="2">
    <source>
        <dbReference type="Proteomes" id="UP000637788"/>
    </source>
</evidence>
<reference evidence="1" key="2">
    <citation type="submission" date="2020-09" db="EMBL/GenBank/DDBJ databases">
        <authorList>
            <person name="Sun Q."/>
            <person name="Ohkuma M."/>
        </authorList>
    </citation>
    <scope>NUCLEOTIDE SEQUENCE</scope>
    <source>
        <strain evidence="1">JCM 3035</strain>
    </source>
</reference>
<reference evidence="1" key="1">
    <citation type="journal article" date="2014" name="Int. J. Syst. Evol. Microbiol.">
        <title>Complete genome sequence of Corynebacterium casei LMG S-19264T (=DSM 44701T), isolated from a smear-ripened cheese.</title>
        <authorList>
            <consortium name="US DOE Joint Genome Institute (JGI-PGF)"/>
            <person name="Walter F."/>
            <person name="Albersmeier A."/>
            <person name="Kalinowski J."/>
            <person name="Ruckert C."/>
        </authorList>
    </citation>
    <scope>NUCLEOTIDE SEQUENCE</scope>
    <source>
        <strain evidence="1">JCM 3035</strain>
    </source>
</reference>
<comment type="caution">
    <text evidence="1">The sequence shown here is derived from an EMBL/GenBank/DDBJ whole genome shotgun (WGS) entry which is preliminary data.</text>
</comment>
<organism evidence="1 2">
    <name type="scientific">Streptomyces flaveus</name>
    <dbReference type="NCBI Taxonomy" id="66370"/>
    <lineage>
        <taxon>Bacteria</taxon>
        <taxon>Bacillati</taxon>
        <taxon>Actinomycetota</taxon>
        <taxon>Actinomycetes</taxon>
        <taxon>Kitasatosporales</taxon>
        <taxon>Streptomycetaceae</taxon>
        <taxon>Streptomyces</taxon>
        <taxon>Streptomyces aurantiacus group</taxon>
    </lineage>
</organism>
<accession>A0A917VT13</accession>
<keyword evidence="2" id="KW-1185">Reference proteome</keyword>
<dbReference type="Proteomes" id="UP000637788">
    <property type="component" value="Unassembled WGS sequence"/>
</dbReference>